<keyword evidence="2" id="KW-1185">Reference proteome</keyword>
<name>A0ACB9LPD8_9MYRT</name>
<reference evidence="2" key="1">
    <citation type="journal article" date="2023" name="Front. Plant Sci.">
        <title>Chromosomal-level genome assembly of Melastoma candidum provides insights into trichome evolution.</title>
        <authorList>
            <person name="Zhong Y."/>
            <person name="Wu W."/>
            <person name="Sun C."/>
            <person name="Zou P."/>
            <person name="Liu Y."/>
            <person name="Dai S."/>
            <person name="Zhou R."/>
        </authorList>
    </citation>
    <scope>NUCLEOTIDE SEQUENCE [LARGE SCALE GENOMIC DNA]</scope>
</reference>
<dbReference type="EMBL" id="CM042890">
    <property type="protein sequence ID" value="KAI4313049.1"/>
    <property type="molecule type" value="Genomic_DNA"/>
</dbReference>
<sequence length="121" mass="13936">MVCLSVYCLGLADAEADTTEKYHWCNQEMLTAGTSAYYDMVEIRDYTVHKTYEFGFNSNVTYQGFFAQASCHTPMSPEDCVRCLGYADDKLYELCNFAVGGQITQADCRLRYELYNFDNNW</sequence>
<proteinExistence type="predicted"/>
<evidence type="ECO:0000313" key="2">
    <source>
        <dbReference type="Proteomes" id="UP001057402"/>
    </source>
</evidence>
<accession>A0ACB9LPD8</accession>
<protein>
    <submittedName>
        <fullName evidence="1">Uncharacterized protein</fullName>
    </submittedName>
</protein>
<gene>
    <name evidence="1" type="ORF">MLD38_037826</name>
</gene>
<organism evidence="1 2">
    <name type="scientific">Melastoma candidum</name>
    <dbReference type="NCBI Taxonomy" id="119954"/>
    <lineage>
        <taxon>Eukaryota</taxon>
        <taxon>Viridiplantae</taxon>
        <taxon>Streptophyta</taxon>
        <taxon>Embryophyta</taxon>
        <taxon>Tracheophyta</taxon>
        <taxon>Spermatophyta</taxon>
        <taxon>Magnoliopsida</taxon>
        <taxon>eudicotyledons</taxon>
        <taxon>Gunneridae</taxon>
        <taxon>Pentapetalae</taxon>
        <taxon>rosids</taxon>
        <taxon>malvids</taxon>
        <taxon>Myrtales</taxon>
        <taxon>Melastomataceae</taxon>
        <taxon>Melastomatoideae</taxon>
        <taxon>Melastomateae</taxon>
        <taxon>Melastoma</taxon>
    </lineage>
</organism>
<evidence type="ECO:0000313" key="1">
    <source>
        <dbReference type="EMBL" id="KAI4313049.1"/>
    </source>
</evidence>
<comment type="caution">
    <text evidence="1">The sequence shown here is derived from an EMBL/GenBank/DDBJ whole genome shotgun (WGS) entry which is preliminary data.</text>
</comment>
<dbReference type="Proteomes" id="UP001057402">
    <property type="component" value="Chromosome 11"/>
</dbReference>